<evidence type="ECO:0000256" key="3">
    <source>
        <dbReference type="ARBA" id="ARBA00022475"/>
    </source>
</evidence>
<dbReference type="Proteomes" id="UP000306509">
    <property type="component" value="Unassembled WGS sequence"/>
</dbReference>
<feature type="transmembrane region" description="Helical" evidence="8">
    <location>
        <begin position="46"/>
        <end position="64"/>
    </location>
</feature>
<keyword evidence="2" id="KW-0813">Transport</keyword>
<dbReference type="AlphaFoldDB" id="A0A4V6HRK8"/>
<organism evidence="9 10">
    <name type="scientific">Robinsoniella peoriensis</name>
    <dbReference type="NCBI Taxonomy" id="180332"/>
    <lineage>
        <taxon>Bacteria</taxon>
        <taxon>Bacillati</taxon>
        <taxon>Bacillota</taxon>
        <taxon>Clostridia</taxon>
        <taxon>Lachnospirales</taxon>
        <taxon>Lachnospiraceae</taxon>
        <taxon>Robinsoniella</taxon>
    </lineage>
</organism>
<evidence type="ECO:0000313" key="10">
    <source>
        <dbReference type="Proteomes" id="UP000306509"/>
    </source>
</evidence>
<dbReference type="CDD" id="cd06579">
    <property type="entry name" value="TM_PBP1_transp_AraH_like"/>
    <property type="match status" value="1"/>
</dbReference>
<comment type="subcellular location">
    <subcellularLocation>
        <location evidence="1">Cell membrane</location>
        <topology evidence="1">Multi-pass membrane protein</topology>
    </subcellularLocation>
</comment>
<feature type="transmembrane region" description="Helical" evidence="8">
    <location>
        <begin position="211"/>
        <end position="231"/>
    </location>
</feature>
<evidence type="ECO:0000313" key="9">
    <source>
        <dbReference type="EMBL" id="TLC99417.1"/>
    </source>
</evidence>
<evidence type="ECO:0000256" key="2">
    <source>
        <dbReference type="ARBA" id="ARBA00022448"/>
    </source>
</evidence>
<dbReference type="Pfam" id="PF02653">
    <property type="entry name" value="BPD_transp_2"/>
    <property type="match status" value="1"/>
</dbReference>
<feature type="transmembrane region" description="Helical" evidence="8">
    <location>
        <begin position="125"/>
        <end position="143"/>
    </location>
</feature>
<dbReference type="STRING" id="180332.GCA_000797495_05627"/>
<dbReference type="PANTHER" id="PTHR32196:SF21">
    <property type="entry name" value="ABC TRANSPORTER PERMEASE PROTEIN YPHD-RELATED"/>
    <property type="match status" value="1"/>
</dbReference>
<feature type="transmembrane region" description="Helical" evidence="8">
    <location>
        <begin position="163"/>
        <end position="181"/>
    </location>
</feature>
<keyword evidence="3" id="KW-1003">Cell membrane</keyword>
<proteinExistence type="predicted"/>
<dbReference type="GO" id="GO:0022857">
    <property type="term" value="F:transmembrane transporter activity"/>
    <property type="evidence" value="ECO:0007669"/>
    <property type="project" value="InterPro"/>
</dbReference>
<dbReference type="PANTHER" id="PTHR32196">
    <property type="entry name" value="ABC TRANSPORTER PERMEASE PROTEIN YPHD-RELATED-RELATED"/>
    <property type="match status" value="1"/>
</dbReference>
<evidence type="ECO:0000256" key="6">
    <source>
        <dbReference type="ARBA" id="ARBA00022989"/>
    </source>
</evidence>
<evidence type="ECO:0000256" key="1">
    <source>
        <dbReference type="ARBA" id="ARBA00004651"/>
    </source>
</evidence>
<sequence length="319" mass="34201">MQQEKKKRRIRQLFIQNNTYIIFIILFIVCCLLSENFLTVMNLRNIALQQAAPICVAIGMLFVILTGGIDLSVGSVMAFGAALTAILIRDFSMNLFLAILISLAAGLLMGTFIGVLVAYTKMQGFVASLAMMTIARGMAFVLTNGTPIKLDKGYLDLLVKKELFYPIIIITVLIVVIFWFIQKYTAFGRIVIAVGSNETTVELAGIRVKRYLISVYAISGVLAALAGIFVASRSSTGSASVGMGQELDAITACVIGGASLAGGNGFVIKTVVGALVLALIGNIMNLMAVPSYPQDIIKGFIIIAAVLLQIVTERSEKTV</sequence>
<name>A0A4V6HRK8_9FIRM</name>
<protein>
    <submittedName>
        <fullName evidence="9">Ribose transport system permease protein RbsC</fullName>
    </submittedName>
</protein>
<dbReference type="GO" id="GO:0005886">
    <property type="term" value="C:plasma membrane"/>
    <property type="evidence" value="ECO:0007669"/>
    <property type="project" value="UniProtKB-SubCell"/>
</dbReference>
<feature type="transmembrane region" description="Helical" evidence="8">
    <location>
        <begin position="71"/>
        <end position="89"/>
    </location>
</feature>
<evidence type="ECO:0000256" key="5">
    <source>
        <dbReference type="ARBA" id="ARBA00022692"/>
    </source>
</evidence>
<evidence type="ECO:0000256" key="7">
    <source>
        <dbReference type="ARBA" id="ARBA00023136"/>
    </source>
</evidence>
<keyword evidence="5 8" id="KW-0812">Transmembrane</keyword>
<feature type="transmembrane region" description="Helical" evidence="8">
    <location>
        <begin position="20"/>
        <end position="40"/>
    </location>
</feature>
<gene>
    <name evidence="9" type="primary">rbsC_17</name>
    <name evidence="9" type="ORF">DSM106044_03620</name>
</gene>
<accession>A0A4V6HRK8</accession>
<keyword evidence="10" id="KW-1185">Reference proteome</keyword>
<dbReference type="EMBL" id="QGQD01000069">
    <property type="protein sequence ID" value="TLC99417.1"/>
    <property type="molecule type" value="Genomic_DNA"/>
</dbReference>
<feature type="transmembrane region" description="Helical" evidence="8">
    <location>
        <begin position="266"/>
        <end position="284"/>
    </location>
</feature>
<dbReference type="RefSeq" id="WP_044297542.1">
    <property type="nucleotide sequence ID" value="NZ_JTGN01000019.1"/>
</dbReference>
<reference evidence="9 10" key="1">
    <citation type="journal article" date="2019" name="Anaerobe">
        <title>Detection of Robinsoniella peoriensis in multiple bone samples of a trauma patient.</title>
        <authorList>
            <person name="Schrottner P."/>
            <person name="Hartwich K."/>
            <person name="Bunk B."/>
            <person name="Schober I."/>
            <person name="Helbig S."/>
            <person name="Rudolph W.W."/>
            <person name="Gunzer F."/>
        </authorList>
    </citation>
    <scope>NUCLEOTIDE SEQUENCE [LARGE SCALE GENOMIC DNA]</scope>
    <source>
        <strain evidence="9 10">DSM 106044</strain>
    </source>
</reference>
<feature type="transmembrane region" description="Helical" evidence="8">
    <location>
        <begin position="95"/>
        <end position="118"/>
    </location>
</feature>
<feature type="transmembrane region" description="Helical" evidence="8">
    <location>
        <begin position="296"/>
        <end position="312"/>
    </location>
</feature>
<keyword evidence="7 8" id="KW-0472">Membrane</keyword>
<dbReference type="InterPro" id="IPR001851">
    <property type="entry name" value="ABC_transp_permease"/>
</dbReference>
<comment type="caution">
    <text evidence="9">The sequence shown here is derived from an EMBL/GenBank/DDBJ whole genome shotgun (WGS) entry which is preliminary data.</text>
</comment>
<keyword evidence="6 8" id="KW-1133">Transmembrane helix</keyword>
<keyword evidence="4" id="KW-0997">Cell inner membrane</keyword>
<evidence type="ECO:0000256" key="4">
    <source>
        <dbReference type="ARBA" id="ARBA00022519"/>
    </source>
</evidence>
<evidence type="ECO:0000256" key="8">
    <source>
        <dbReference type="SAM" id="Phobius"/>
    </source>
</evidence>